<proteinExistence type="predicted"/>
<keyword evidence="1" id="KW-0732">Signal</keyword>
<dbReference type="CDD" id="cd05819">
    <property type="entry name" value="NHL"/>
    <property type="match status" value="1"/>
</dbReference>
<sequence>MMTANHVNTALRQRRRTLAAALALSIVALAATGCGIGLPGTADSTTSATALASSGIHGYVHGGQQPVSGGSIQLFAVGSSGYRSVATSLMNSGTTVTTGSDGSFNVTGKYTCPTANPAALTYMTASFGNPGLAAGANNTKLVLMAALGPCNTLLANFPFISVDEVTTVASVYALSAFMSDAAHIGAPSANLTGISNAFSLANTLANTGTGTAPSLNAPITSSIPVSEIYSIANTISTCVNSTGLDSNCSSLISLTTAGGITPVDTATAVLSMVRNPLNQVAALYNLAPSTPPFQPALTSAPADWTVAVKSTGGALSAPTGIAIDISGNAWVANASGNSITQFGPAGALLSGSTGYTATGLLGPQALAIDQSNNVWIANSTGGSVIKLTASSGLVLSATSYTAGGIVSPSAIALDGLGNVWAANYTTGAISGITSAGAAIPGSPFTASGTVSLPTGLAIDASNNVWISNSGSGVVSEISSSGATLSGAGYTDGSLLAPGGIARDLMGNTYVSASGINAVSVFGSTGSALTSSPVSGTISLPAGIAVDGANVAFIANSKTSGSLAMLTSPTGTPVSLGSLNAPVGVAVDGSGNVWTANSGDNSVTQFIGVGTPATVPLGPR</sequence>
<gene>
    <name evidence="2" type="ORF">SAMN05421770_101132</name>
</gene>
<dbReference type="PANTHER" id="PTHR24104:SF25">
    <property type="entry name" value="PROTEIN LIN-41"/>
    <property type="match status" value="1"/>
</dbReference>
<dbReference type="AlphaFoldDB" id="A0A239CX10"/>
<dbReference type="RefSeq" id="WP_089406470.1">
    <property type="nucleotide sequence ID" value="NZ_FZOU01000001.1"/>
</dbReference>
<evidence type="ECO:0000313" key="2">
    <source>
        <dbReference type="EMBL" id="SNS24074.1"/>
    </source>
</evidence>
<feature type="chain" id="PRO_5012466944" description="Streptogramin lyase" evidence="1">
    <location>
        <begin position="31"/>
        <end position="619"/>
    </location>
</feature>
<evidence type="ECO:0000256" key="1">
    <source>
        <dbReference type="SAM" id="SignalP"/>
    </source>
</evidence>
<dbReference type="Gene3D" id="2.40.10.500">
    <property type="match status" value="2"/>
</dbReference>
<evidence type="ECO:0008006" key="4">
    <source>
        <dbReference type="Google" id="ProtNLM"/>
    </source>
</evidence>
<dbReference type="SUPFAM" id="SSF101898">
    <property type="entry name" value="NHL repeat"/>
    <property type="match status" value="1"/>
</dbReference>
<dbReference type="OrthoDB" id="107658at2"/>
<dbReference type="EMBL" id="FZOU01000001">
    <property type="protein sequence ID" value="SNS24074.1"/>
    <property type="molecule type" value="Genomic_DNA"/>
</dbReference>
<organism evidence="2 3">
    <name type="scientific">Granulicella rosea</name>
    <dbReference type="NCBI Taxonomy" id="474952"/>
    <lineage>
        <taxon>Bacteria</taxon>
        <taxon>Pseudomonadati</taxon>
        <taxon>Acidobacteriota</taxon>
        <taxon>Terriglobia</taxon>
        <taxon>Terriglobales</taxon>
        <taxon>Acidobacteriaceae</taxon>
        <taxon>Granulicella</taxon>
    </lineage>
</organism>
<dbReference type="GO" id="GO:0008270">
    <property type="term" value="F:zinc ion binding"/>
    <property type="evidence" value="ECO:0007669"/>
    <property type="project" value="UniProtKB-KW"/>
</dbReference>
<keyword evidence="3" id="KW-1185">Reference proteome</keyword>
<feature type="signal peptide" evidence="1">
    <location>
        <begin position="1"/>
        <end position="30"/>
    </location>
</feature>
<dbReference type="Proteomes" id="UP000198356">
    <property type="component" value="Unassembled WGS sequence"/>
</dbReference>
<dbReference type="InterPro" id="IPR011042">
    <property type="entry name" value="6-blade_b-propeller_TolB-like"/>
</dbReference>
<name>A0A239CX10_9BACT</name>
<dbReference type="PANTHER" id="PTHR24104">
    <property type="entry name" value="E3 UBIQUITIN-PROTEIN LIGASE NHLRC1-RELATED"/>
    <property type="match status" value="1"/>
</dbReference>
<evidence type="ECO:0000313" key="3">
    <source>
        <dbReference type="Proteomes" id="UP000198356"/>
    </source>
</evidence>
<dbReference type="InterPro" id="IPR050952">
    <property type="entry name" value="TRIM-NHL_E3_ligases"/>
</dbReference>
<dbReference type="Gene3D" id="2.120.10.30">
    <property type="entry name" value="TolB, C-terminal domain"/>
    <property type="match status" value="1"/>
</dbReference>
<reference evidence="2 3" key="1">
    <citation type="submission" date="2017-06" db="EMBL/GenBank/DDBJ databases">
        <authorList>
            <person name="Kim H.J."/>
            <person name="Triplett B.A."/>
        </authorList>
    </citation>
    <scope>NUCLEOTIDE SEQUENCE [LARGE SCALE GENOMIC DNA]</scope>
    <source>
        <strain evidence="2 3">DSM 18704</strain>
    </source>
</reference>
<accession>A0A239CX10</accession>
<protein>
    <recommendedName>
        <fullName evidence="4">Streptogramin lyase</fullName>
    </recommendedName>
</protein>